<dbReference type="InterPro" id="IPR040079">
    <property type="entry name" value="Glutathione_S-Trfase"/>
</dbReference>
<evidence type="ECO:0000256" key="1">
    <source>
        <dbReference type="ARBA" id="ARBA00004702"/>
    </source>
</evidence>
<evidence type="ECO:0000256" key="4">
    <source>
        <dbReference type="ARBA" id="ARBA00019474"/>
    </source>
</evidence>
<dbReference type="OrthoDB" id="423541at2759"/>
<keyword evidence="9" id="KW-0276">Fatty acid metabolism</keyword>
<dbReference type="Gene3D" id="3.40.30.10">
    <property type="entry name" value="Glutaredoxin"/>
    <property type="match status" value="1"/>
</dbReference>
<name>A0A0M0JG54_9EUKA</name>
<evidence type="ECO:0000256" key="7">
    <source>
        <dbReference type="ARBA" id="ARBA00022585"/>
    </source>
</evidence>
<keyword evidence="10" id="KW-1133">Transmembrane helix</keyword>
<dbReference type="EMBL" id="JWZX01002956">
    <property type="protein sequence ID" value="KOO25571.1"/>
    <property type="molecule type" value="Genomic_DNA"/>
</dbReference>
<comment type="pathway">
    <text evidence="1">Lipid metabolism; prostaglandin biosynthesis.</text>
</comment>
<accession>A0A0M0JG54</accession>
<proteinExistence type="inferred from homology"/>
<organism evidence="20 21">
    <name type="scientific">Chrysochromulina tobinii</name>
    <dbReference type="NCBI Taxonomy" id="1460289"/>
    <lineage>
        <taxon>Eukaryota</taxon>
        <taxon>Haptista</taxon>
        <taxon>Haptophyta</taxon>
        <taxon>Prymnesiophyceae</taxon>
        <taxon>Prymnesiales</taxon>
        <taxon>Chrysochromulinaceae</taxon>
        <taxon>Chrysochromulina</taxon>
    </lineage>
</organism>
<dbReference type="GO" id="GO:0050220">
    <property type="term" value="F:prostaglandin-E synthase activity"/>
    <property type="evidence" value="ECO:0007669"/>
    <property type="project" value="UniProtKB-EC"/>
</dbReference>
<dbReference type="PANTHER" id="PTHR12782:SF5">
    <property type="entry name" value="PROSTAGLANDIN E SYNTHASE 2"/>
    <property type="match status" value="1"/>
</dbReference>
<evidence type="ECO:0000256" key="17">
    <source>
        <dbReference type="ARBA" id="ARBA00031041"/>
    </source>
</evidence>
<keyword evidence="13" id="KW-0275">Fatty acid biosynthesis</keyword>
<dbReference type="InterPro" id="IPR036249">
    <property type="entry name" value="Thioredoxin-like_sf"/>
</dbReference>
<evidence type="ECO:0000313" key="21">
    <source>
        <dbReference type="Proteomes" id="UP000037460"/>
    </source>
</evidence>
<evidence type="ECO:0000259" key="19">
    <source>
        <dbReference type="PROSITE" id="PS50404"/>
    </source>
</evidence>
<evidence type="ECO:0000256" key="18">
    <source>
        <dbReference type="ARBA" id="ARBA00037847"/>
    </source>
</evidence>
<evidence type="ECO:0000256" key="15">
    <source>
        <dbReference type="ARBA" id="ARBA00023930"/>
    </source>
</evidence>
<dbReference type="InterPro" id="IPR004045">
    <property type="entry name" value="Glutathione_S-Trfase_N"/>
</dbReference>
<gene>
    <name evidence="20" type="ORF">Ctob_008578</name>
</gene>
<evidence type="ECO:0000256" key="11">
    <source>
        <dbReference type="ARBA" id="ARBA00023098"/>
    </source>
</evidence>
<dbReference type="SUPFAM" id="SSF47616">
    <property type="entry name" value="GST C-terminal domain-like"/>
    <property type="match status" value="1"/>
</dbReference>
<evidence type="ECO:0000256" key="6">
    <source>
        <dbReference type="ARBA" id="ARBA00022516"/>
    </source>
</evidence>
<comment type="caution">
    <text evidence="20">The sequence shown here is derived from an EMBL/GenBank/DDBJ whole genome shotgun (WGS) entry which is preliminary data.</text>
</comment>
<dbReference type="PANTHER" id="PTHR12782">
    <property type="entry name" value="MICROSOMAL PROSTAGLANDIN E SYNTHASE-2"/>
    <property type="match status" value="1"/>
</dbReference>
<dbReference type="SFLD" id="SFLDG01182">
    <property type="entry name" value="Prostaglandin_E_synthase_like"/>
    <property type="match status" value="1"/>
</dbReference>
<evidence type="ECO:0000256" key="13">
    <source>
        <dbReference type="ARBA" id="ARBA00023160"/>
    </source>
</evidence>
<comment type="catalytic activity">
    <reaction evidence="15">
        <text>prostaglandin H2 = (12S)-hydroxy-(5Z,8E,10E)-heptadecatrienoate + malonaldehyde</text>
        <dbReference type="Rhea" id="RHEA:48644"/>
        <dbReference type="ChEBI" id="CHEBI:57405"/>
        <dbReference type="ChEBI" id="CHEBI:90694"/>
        <dbReference type="ChEBI" id="CHEBI:566274"/>
    </reaction>
    <physiologicalReaction direction="left-to-right" evidence="15">
        <dbReference type="Rhea" id="RHEA:48645"/>
    </physiologicalReaction>
</comment>
<keyword evidence="11" id="KW-0443">Lipid metabolism</keyword>
<dbReference type="PROSITE" id="PS00195">
    <property type="entry name" value="GLUTAREDOXIN_1"/>
    <property type="match status" value="1"/>
</dbReference>
<evidence type="ECO:0000256" key="8">
    <source>
        <dbReference type="ARBA" id="ARBA00022692"/>
    </source>
</evidence>
<keyword evidence="8" id="KW-0812">Transmembrane</keyword>
<keyword evidence="21" id="KW-1185">Reference proteome</keyword>
<dbReference type="InterPro" id="IPR036282">
    <property type="entry name" value="Glutathione-S-Trfase_C_sf"/>
</dbReference>
<comment type="similarity">
    <text evidence="2">Belongs to the GST superfamily.</text>
</comment>
<keyword evidence="6" id="KW-0444">Lipid biosynthesis</keyword>
<keyword evidence="12" id="KW-0472">Membrane</keyword>
<dbReference type="GO" id="GO:0001516">
    <property type="term" value="P:prostaglandin biosynthetic process"/>
    <property type="evidence" value="ECO:0007669"/>
    <property type="project" value="UniProtKB-UniPathway"/>
</dbReference>
<feature type="domain" description="GST N-terminal" evidence="19">
    <location>
        <begin position="43"/>
        <end position="121"/>
    </location>
</feature>
<evidence type="ECO:0000256" key="2">
    <source>
        <dbReference type="ARBA" id="ARBA00007409"/>
    </source>
</evidence>
<dbReference type="SFLD" id="SFLDG01203">
    <property type="entry name" value="Prostaglandin_E_synthase_like1"/>
    <property type="match status" value="1"/>
</dbReference>
<keyword evidence="5" id="KW-0644">Prostaglandin metabolism</keyword>
<keyword evidence="14" id="KW-0413">Isomerase</keyword>
<dbReference type="CDD" id="cd03197">
    <property type="entry name" value="GST_C_mPGES2"/>
    <property type="match status" value="1"/>
</dbReference>
<dbReference type="GO" id="GO:0005739">
    <property type="term" value="C:mitochondrion"/>
    <property type="evidence" value="ECO:0007669"/>
    <property type="project" value="TreeGrafter"/>
</dbReference>
<dbReference type="InterPro" id="IPR034334">
    <property type="entry name" value="PGES2"/>
</dbReference>
<dbReference type="SFLD" id="SFLDS00019">
    <property type="entry name" value="Glutathione_Transferase_(cytos"/>
    <property type="match status" value="1"/>
</dbReference>
<sequence length="284" mass="31198">MFRRLRTPLLASGGLLAAGALDRALAPKLRAPLTTAAAAGTVGSVLIYQYEICPFCNKVKALLDLYRVPYETTEVNPLTKGEIKAWSGGYRKVPIAKLGDEQVNDSGVISQALLDRMGTAGVLDAKQLAEFRSPKALEWAKWSDEKFAVLLFPNITRSFSESYQAFGYVMSVPHFSMLDKVSNQIIGSFFMWMAQGKIKKKYGIDDERAAVVAGINHWLNEGVGSKPFAGGKQPNFADVCVFGCLKAIDRTDAYKEIMAETAIKPWYDRVEALVQPGNACTSRQ</sequence>
<protein>
    <recommendedName>
        <fullName evidence="4">Prostaglandin E synthase 2</fullName>
        <ecNumber evidence="3">5.3.99.3</ecNumber>
    </recommendedName>
    <alternativeName>
        <fullName evidence="17">Microsomal prostaglandin E synthase 2</fullName>
    </alternativeName>
</protein>
<evidence type="ECO:0000256" key="12">
    <source>
        <dbReference type="ARBA" id="ARBA00023136"/>
    </source>
</evidence>
<reference evidence="21" key="1">
    <citation type="journal article" date="2015" name="PLoS Genet.">
        <title>Genome Sequence and Transcriptome Analyses of Chrysochromulina tobin: Metabolic Tools for Enhanced Algal Fitness in the Prominent Order Prymnesiales (Haptophyceae).</title>
        <authorList>
            <person name="Hovde B.T."/>
            <person name="Deodato C.R."/>
            <person name="Hunsperger H.M."/>
            <person name="Ryken S.A."/>
            <person name="Yost W."/>
            <person name="Jha R.K."/>
            <person name="Patterson J."/>
            <person name="Monnat R.J. Jr."/>
            <person name="Barlow S.B."/>
            <person name="Starkenburg S.R."/>
            <person name="Cattolico R.A."/>
        </authorList>
    </citation>
    <scope>NUCLEOTIDE SEQUENCE</scope>
    <source>
        <strain evidence="21">CCMP291</strain>
    </source>
</reference>
<dbReference type="PROSITE" id="PS51354">
    <property type="entry name" value="GLUTAREDOXIN_2"/>
    <property type="match status" value="1"/>
</dbReference>
<evidence type="ECO:0000256" key="9">
    <source>
        <dbReference type="ARBA" id="ARBA00022832"/>
    </source>
</evidence>
<keyword evidence="7" id="KW-0643">Prostaglandin biosynthesis</keyword>
<dbReference type="Proteomes" id="UP000037460">
    <property type="component" value="Unassembled WGS sequence"/>
</dbReference>
<dbReference type="InterPro" id="IPR034335">
    <property type="entry name" value="PGES2_C"/>
</dbReference>
<dbReference type="SUPFAM" id="SSF52833">
    <property type="entry name" value="Thioredoxin-like"/>
    <property type="match status" value="1"/>
</dbReference>
<evidence type="ECO:0000256" key="16">
    <source>
        <dbReference type="ARBA" id="ARBA00023931"/>
    </source>
</evidence>
<evidence type="ECO:0000256" key="3">
    <source>
        <dbReference type="ARBA" id="ARBA00012203"/>
    </source>
</evidence>
<dbReference type="InterPro" id="IPR011767">
    <property type="entry name" value="GLR_AS"/>
</dbReference>
<evidence type="ECO:0000256" key="10">
    <source>
        <dbReference type="ARBA" id="ARBA00022989"/>
    </source>
</evidence>
<dbReference type="UniPathway" id="UPA00662"/>
<evidence type="ECO:0000313" key="20">
    <source>
        <dbReference type="EMBL" id="KOO25571.1"/>
    </source>
</evidence>
<evidence type="ECO:0000256" key="14">
    <source>
        <dbReference type="ARBA" id="ARBA00023235"/>
    </source>
</evidence>
<comment type="subcellular location">
    <subcellularLocation>
        <location evidence="18">Endomembrane system</location>
        <topology evidence="18">Single-pass membrane protein</topology>
    </subcellularLocation>
</comment>
<evidence type="ECO:0000256" key="5">
    <source>
        <dbReference type="ARBA" id="ARBA00022501"/>
    </source>
</evidence>
<comment type="catalytic activity">
    <reaction evidence="16">
        <text>prostaglandin H2 = prostaglandin E2</text>
        <dbReference type="Rhea" id="RHEA:12893"/>
        <dbReference type="ChEBI" id="CHEBI:57405"/>
        <dbReference type="ChEBI" id="CHEBI:606564"/>
        <dbReference type="EC" id="5.3.99.3"/>
    </reaction>
    <physiologicalReaction direction="left-to-right" evidence="16">
        <dbReference type="Rhea" id="RHEA:12894"/>
    </physiologicalReaction>
</comment>
<dbReference type="Gene3D" id="1.20.1050.10">
    <property type="match status" value="1"/>
</dbReference>
<dbReference type="EC" id="5.3.99.3" evidence="3"/>
<dbReference type="AlphaFoldDB" id="A0A0M0JG54"/>
<dbReference type="GO" id="GO:0012505">
    <property type="term" value="C:endomembrane system"/>
    <property type="evidence" value="ECO:0007669"/>
    <property type="project" value="UniProtKB-SubCell"/>
</dbReference>
<dbReference type="Pfam" id="PF13417">
    <property type="entry name" value="GST_N_3"/>
    <property type="match status" value="1"/>
</dbReference>
<dbReference type="PROSITE" id="PS50404">
    <property type="entry name" value="GST_NTER"/>
    <property type="match status" value="1"/>
</dbReference>